<sequence length="389" mass="44197">MEQRFKWKQIEYNFNGVIYRNDADYPKTAQGARGNLTEAAKFFVQYNNVPIGMEVYRGRVFVTVPRRRHGIPSTLNYVDFPSGSSPALKPYPNPESVKDFVSVYRPRVDACGRLWMVDTGLLEVPGERKQVKPPSIVVYDLNTDQLVLRYELKQTDLVDERTPAGLTSINVEINGDSCSDAYAYITDLATEGLVVYSMKSGDSWRLSDRSFVHDNGAMNFTAAGQVLANWKDGMFSIALTELDSNGKRKAFYHPLVSTQEFSVDTDYLKDKKRFHSLNTYLGERGANSQSGSHDYHARSRTLFFANVAQNAISCWNIDKDLAPENVAVVAQDPKLLAYVSDLKVIDNSLWVLVNQIPKFIYSRLDTTEYNFFIHSFPIRKLLRGTVCRR</sequence>
<dbReference type="PANTHER" id="PTHR10009:SF10">
    <property type="entry name" value="L-DOPACHROME TAUTOMERASE YELLOW-F-RELATED"/>
    <property type="match status" value="1"/>
</dbReference>
<keyword evidence="6" id="KW-1185">Reference proteome</keyword>
<dbReference type="PRINTS" id="PR01366">
    <property type="entry name" value="ROYALJELLY"/>
</dbReference>
<dbReference type="Gene3D" id="2.120.10.30">
    <property type="entry name" value="TolB, C-terminal domain"/>
    <property type="match status" value="1"/>
</dbReference>
<keyword evidence="4" id="KW-0732">Signal</keyword>
<dbReference type="PANTHER" id="PTHR10009">
    <property type="entry name" value="PROTEIN YELLOW-RELATED"/>
    <property type="match status" value="1"/>
</dbReference>
<keyword evidence="3" id="KW-0964">Secreted</keyword>
<evidence type="ECO:0000313" key="5">
    <source>
        <dbReference type="EMBL" id="CAH2064587.1"/>
    </source>
</evidence>
<evidence type="ECO:0000256" key="3">
    <source>
        <dbReference type="ARBA" id="ARBA00022525"/>
    </source>
</evidence>
<evidence type="ECO:0000256" key="4">
    <source>
        <dbReference type="ARBA" id="ARBA00022729"/>
    </source>
</evidence>
<comment type="similarity">
    <text evidence="2">Belongs to the major royal jelly protein family.</text>
</comment>
<comment type="subcellular location">
    <subcellularLocation>
        <location evidence="1">Secreted</location>
    </subcellularLocation>
</comment>
<dbReference type="SUPFAM" id="SSF75011">
    <property type="entry name" value="3-carboxy-cis,cis-mucoante lactonizing enzyme"/>
    <property type="match status" value="1"/>
</dbReference>
<gene>
    <name evidence="5" type="ORF">IPOD504_LOCUS12810</name>
</gene>
<dbReference type="Pfam" id="PF03022">
    <property type="entry name" value="MRJP"/>
    <property type="match status" value="1"/>
</dbReference>
<proteinExistence type="inferred from homology"/>
<evidence type="ECO:0000256" key="1">
    <source>
        <dbReference type="ARBA" id="ARBA00004613"/>
    </source>
</evidence>
<dbReference type="EMBL" id="OW152842">
    <property type="protein sequence ID" value="CAH2064587.1"/>
    <property type="molecule type" value="Genomic_DNA"/>
</dbReference>
<evidence type="ECO:0000256" key="2">
    <source>
        <dbReference type="ARBA" id="ARBA00009127"/>
    </source>
</evidence>
<dbReference type="InterPro" id="IPR017996">
    <property type="entry name" value="MRJP/yellow-related"/>
</dbReference>
<feature type="non-terminal residue" evidence="5">
    <location>
        <position position="389"/>
    </location>
</feature>
<reference evidence="5" key="1">
    <citation type="submission" date="2022-03" db="EMBL/GenBank/DDBJ databases">
        <authorList>
            <person name="Martin H S."/>
        </authorList>
    </citation>
    <scope>NUCLEOTIDE SEQUENCE</scope>
</reference>
<evidence type="ECO:0000313" key="6">
    <source>
        <dbReference type="Proteomes" id="UP000837857"/>
    </source>
</evidence>
<dbReference type="InterPro" id="IPR011042">
    <property type="entry name" value="6-blade_b-propeller_TolB-like"/>
</dbReference>
<organism evidence="5 6">
    <name type="scientific">Iphiclides podalirius</name>
    <name type="common">scarce swallowtail</name>
    <dbReference type="NCBI Taxonomy" id="110791"/>
    <lineage>
        <taxon>Eukaryota</taxon>
        <taxon>Metazoa</taxon>
        <taxon>Ecdysozoa</taxon>
        <taxon>Arthropoda</taxon>
        <taxon>Hexapoda</taxon>
        <taxon>Insecta</taxon>
        <taxon>Pterygota</taxon>
        <taxon>Neoptera</taxon>
        <taxon>Endopterygota</taxon>
        <taxon>Lepidoptera</taxon>
        <taxon>Glossata</taxon>
        <taxon>Ditrysia</taxon>
        <taxon>Papilionoidea</taxon>
        <taxon>Papilionidae</taxon>
        <taxon>Papilioninae</taxon>
        <taxon>Iphiclides</taxon>
    </lineage>
</organism>
<dbReference type="Proteomes" id="UP000837857">
    <property type="component" value="Chromosome 30"/>
</dbReference>
<name>A0ABN8ITE2_9NEOP</name>
<accession>A0ABN8ITE2</accession>
<protein>
    <submittedName>
        <fullName evidence="5">Uncharacterized protein</fullName>
    </submittedName>
</protein>